<comment type="caution">
    <text evidence="1">The sequence shown here is derived from an EMBL/GenBank/DDBJ whole genome shotgun (WGS) entry which is preliminary data.</text>
</comment>
<accession>A0A955RQC7</accession>
<gene>
    <name evidence="1" type="ORF">KC571_02645</name>
</gene>
<sequence>MKFLFIGENNSKTYLKIEEILDRLGHSILKFEFNQSDMFGQFDELRDQAIASDGIIIDASGLSPLIEFQMGYLLQIDKQIFFSHEAKSSVPASLATSKSKKLFIQEYSDTSELEAHLEAFLKKLESNLDAKLFMIIPPQMNKYLEWVASHTDRSKSDVVRNAVLSVADTDEDYQSFLKRTK</sequence>
<reference evidence="1" key="1">
    <citation type="submission" date="2020-04" db="EMBL/GenBank/DDBJ databases">
        <authorList>
            <person name="Zhang T."/>
        </authorList>
    </citation>
    <scope>NUCLEOTIDE SEQUENCE</scope>
    <source>
        <strain evidence="1">HKST-UBA01</strain>
    </source>
</reference>
<protein>
    <submittedName>
        <fullName evidence="1">Uncharacterized protein</fullName>
    </submittedName>
</protein>
<dbReference type="Proteomes" id="UP000701698">
    <property type="component" value="Unassembled WGS sequence"/>
</dbReference>
<reference evidence="1" key="2">
    <citation type="journal article" date="2021" name="Microbiome">
        <title>Successional dynamics and alternative stable states in a saline activated sludge microbial community over 9 years.</title>
        <authorList>
            <person name="Wang Y."/>
            <person name="Ye J."/>
            <person name="Ju F."/>
            <person name="Liu L."/>
            <person name="Boyd J.A."/>
            <person name="Deng Y."/>
            <person name="Parks D.H."/>
            <person name="Jiang X."/>
            <person name="Yin X."/>
            <person name="Woodcroft B.J."/>
            <person name="Tyson G.W."/>
            <person name="Hugenholtz P."/>
            <person name="Polz M.F."/>
            <person name="Zhang T."/>
        </authorList>
    </citation>
    <scope>NUCLEOTIDE SEQUENCE</scope>
    <source>
        <strain evidence="1">HKST-UBA01</strain>
    </source>
</reference>
<evidence type="ECO:0000313" key="1">
    <source>
        <dbReference type="EMBL" id="MCA9390280.1"/>
    </source>
</evidence>
<dbReference type="AlphaFoldDB" id="A0A955RQC7"/>
<evidence type="ECO:0000313" key="2">
    <source>
        <dbReference type="Proteomes" id="UP000701698"/>
    </source>
</evidence>
<dbReference type="EMBL" id="JAGQKX010000059">
    <property type="protein sequence ID" value="MCA9390280.1"/>
    <property type="molecule type" value="Genomic_DNA"/>
</dbReference>
<proteinExistence type="predicted"/>
<name>A0A955RQC7_UNCKA</name>
<organism evidence="1 2">
    <name type="scientific">candidate division WWE3 bacterium</name>
    <dbReference type="NCBI Taxonomy" id="2053526"/>
    <lineage>
        <taxon>Bacteria</taxon>
        <taxon>Katanobacteria</taxon>
    </lineage>
</organism>
<dbReference type="Gene3D" id="3.40.50.450">
    <property type="match status" value="1"/>
</dbReference>